<comment type="caution">
    <text evidence="3">The sequence shown here is derived from an EMBL/GenBank/DDBJ whole genome shotgun (WGS) entry which is preliminary data.</text>
</comment>
<evidence type="ECO:0000259" key="2">
    <source>
        <dbReference type="Pfam" id="PF03413"/>
    </source>
</evidence>
<keyword evidence="4" id="KW-1185">Reference proteome</keyword>
<sequence>MTKHTLSIRTIGLGAFLSIASCGAALAYTGQSLQKDASITPTQAQTIALKAQAGTVADMELERESGGSGLRYSFDIKVAGATHEVGVDAKSGAVLENSVDGAKPD</sequence>
<reference evidence="3 4" key="1">
    <citation type="submission" date="2017-01" db="EMBL/GenBank/DDBJ databases">
        <authorList>
            <person name="Varghese N."/>
            <person name="Submissions S."/>
        </authorList>
    </citation>
    <scope>NUCLEOTIDE SEQUENCE [LARGE SCALE GENOMIC DNA]</scope>
    <source>
        <strain evidence="3 4">ATCC 35905</strain>
    </source>
</reference>
<dbReference type="Proteomes" id="UP000186308">
    <property type="component" value="Unassembled WGS sequence"/>
</dbReference>
<dbReference type="EMBL" id="FTNE01000019">
    <property type="protein sequence ID" value="SIR20326.1"/>
    <property type="molecule type" value="Genomic_DNA"/>
</dbReference>
<dbReference type="Pfam" id="PF03413">
    <property type="entry name" value="PepSY"/>
    <property type="match status" value="1"/>
</dbReference>
<dbReference type="RefSeq" id="WP_029312629.1">
    <property type="nucleotide sequence ID" value="NZ_FTNE01000019.1"/>
</dbReference>
<organism evidence="3 4">
    <name type="scientific">Acidiphilium rubrum</name>
    <dbReference type="NCBI Taxonomy" id="526"/>
    <lineage>
        <taxon>Bacteria</taxon>
        <taxon>Pseudomonadati</taxon>
        <taxon>Pseudomonadota</taxon>
        <taxon>Alphaproteobacteria</taxon>
        <taxon>Acetobacterales</taxon>
        <taxon>Acidocellaceae</taxon>
        <taxon>Acidiphilium</taxon>
    </lineage>
</organism>
<evidence type="ECO:0000313" key="4">
    <source>
        <dbReference type="Proteomes" id="UP000186308"/>
    </source>
</evidence>
<dbReference type="OrthoDB" id="5297827at2"/>
<dbReference type="Gene3D" id="3.10.450.40">
    <property type="match status" value="1"/>
</dbReference>
<protein>
    <submittedName>
        <fullName evidence="3">Peptidase propeptide and YPEB domain-containing protein</fullName>
    </submittedName>
</protein>
<dbReference type="AlphaFoldDB" id="A0A8G2CMB0"/>
<keyword evidence="1" id="KW-0732">Signal</keyword>
<dbReference type="PROSITE" id="PS51257">
    <property type="entry name" value="PROKAR_LIPOPROTEIN"/>
    <property type="match status" value="1"/>
</dbReference>
<feature type="domain" description="PepSY" evidence="2">
    <location>
        <begin position="39"/>
        <end position="96"/>
    </location>
</feature>
<evidence type="ECO:0000256" key="1">
    <source>
        <dbReference type="SAM" id="SignalP"/>
    </source>
</evidence>
<feature type="chain" id="PRO_5034930819" evidence="1">
    <location>
        <begin position="28"/>
        <end position="105"/>
    </location>
</feature>
<accession>A0A8G2CMB0</accession>
<evidence type="ECO:0000313" key="3">
    <source>
        <dbReference type="EMBL" id="SIR20326.1"/>
    </source>
</evidence>
<feature type="signal peptide" evidence="1">
    <location>
        <begin position="1"/>
        <end position="27"/>
    </location>
</feature>
<gene>
    <name evidence="3" type="ORF">SAMN05421828_11914</name>
</gene>
<proteinExistence type="predicted"/>
<dbReference type="InterPro" id="IPR025711">
    <property type="entry name" value="PepSY"/>
</dbReference>
<name>A0A8G2CMB0_ACIRU</name>